<accession>A0A077ZBM8</accession>
<protein>
    <submittedName>
        <fullName evidence="2">Uncharacterized protein</fullName>
    </submittedName>
</protein>
<evidence type="ECO:0000256" key="1">
    <source>
        <dbReference type="SAM" id="MobiDB-lite"/>
    </source>
</evidence>
<keyword evidence="3" id="KW-1185">Reference proteome</keyword>
<sequence length="1001" mass="111957">MFPENSTTSSCTPQRGAENNTDPFALHGKVVKALASLWQPQGTMPITPDLEGMPTLSETAYQTTAENGDGRYNIRQSYSTLSFLRFYCKGADDWEWLIYTTRLLGTCAAPREFIDVRARVSDTPKLIDQNTVKGRQGVYDNGDDWPFDPLERSMRYIAQRLAASPPNSYDEDVFLRLIQIGMLVPNIDSMKEDRLTYAVNPEFVGGTFSFGPCSPRHVYRVEATALPLDRYVDVCRGSSSFTGQFAPEYWDKSVAVIPVRRSDQGSWLIPYTFAHLTSKIFNAQTPVLSVTRGRTRLDAVPLASLSVIPGPERVLFVLLDATASDRLRFWRPGSAGLILQVPVCNLYGSRPESTSLERLFWDWLNSGSADRDVGIAWKNLAARSQAGLKPLSAIMMAAELFTRKFWPKALPSGSASDPGVVDLNNFATKDSATVHDGFSISENAKLTEHVVEMPDIEPCDQWVLFWAAPHLHNERPYSYLALFNQESDDIAETFWHPSLPTIVPYIVELRNAPQLQLPNDTAVDVDWAVVVESNFDRHFDVVPCASREAAYTFLMSRDETDTLISHAEPQEAPSCACKTSALIKRLHPFDIGRSTTAPTLNKCGRWWTETKAASDRIARQCGCPELYLAYETDLESDSDAVAAFQPLVFCRSSPHMRTWTAEWSVNKSGVTMTHVGDVKRSQMLLNCDSPDLLYDYSVCTGSHLHRLGNALGFNKADGETPDFFSAKQMSMFVRQVASLAGGLFEVLAAFNGFNATMVMGLYSEIANGRTIKTLDALWIPTFGHISGWEVNRNNWRLLGGLESPSVLLRGDDRAKWHNVFFGLTPHYEIKILLMKLGIWSDDGWWPRDLSTLFEQHGIQIDSGNLCLLEMQVGESLSARNCVPRAIFFHYDDQAKWLPKEAIAFGGPWQLFDHCAHYSTQCCCSYGSSMPHIKMITPFGVLVHPICPPRFMQMCNSVLSSALWIDTVESENGGCETKVTSDYLSIYSEQTTYILSLIQGSR</sequence>
<proteinExistence type="predicted"/>
<evidence type="ECO:0000313" key="2">
    <source>
        <dbReference type="EMBL" id="CDW57792.1"/>
    </source>
</evidence>
<name>A0A077ZBM8_TRITR</name>
<gene>
    <name evidence="2" type="ORF">TTRE_0000608801</name>
</gene>
<dbReference type="Proteomes" id="UP000030665">
    <property type="component" value="Unassembled WGS sequence"/>
</dbReference>
<organism evidence="2 3">
    <name type="scientific">Trichuris trichiura</name>
    <name type="common">Whipworm</name>
    <name type="synonym">Trichocephalus trichiurus</name>
    <dbReference type="NCBI Taxonomy" id="36087"/>
    <lineage>
        <taxon>Eukaryota</taxon>
        <taxon>Metazoa</taxon>
        <taxon>Ecdysozoa</taxon>
        <taxon>Nematoda</taxon>
        <taxon>Enoplea</taxon>
        <taxon>Dorylaimia</taxon>
        <taxon>Trichinellida</taxon>
        <taxon>Trichuridae</taxon>
        <taxon>Trichuris</taxon>
    </lineage>
</organism>
<evidence type="ECO:0000313" key="3">
    <source>
        <dbReference type="Proteomes" id="UP000030665"/>
    </source>
</evidence>
<dbReference type="AlphaFoldDB" id="A0A077ZBM8"/>
<dbReference type="EMBL" id="HG806214">
    <property type="protein sequence ID" value="CDW57792.1"/>
    <property type="molecule type" value="Genomic_DNA"/>
</dbReference>
<reference evidence="2" key="1">
    <citation type="submission" date="2014-01" db="EMBL/GenBank/DDBJ databases">
        <authorList>
            <person name="Aslett M."/>
        </authorList>
    </citation>
    <scope>NUCLEOTIDE SEQUENCE</scope>
</reference>
<feature type="region of interest" description="Disordered" evidence="1">
    <location>
        <begin position="1"/>
        <end position="22"/>
    </location>
</feature>
<reference evidence="2" key="2">
    <citation type="submission" date="2014-03" db="EMBL/GenBank/DDBJ databases">
        <title>The whipworm genome and dual-species transcriptomics of an intimate host-pathogen interaction.</title>
        <authorList>
            <person name="Foth B.J."/>
            <person name="Tsai I.J."/>
            <person name="Reid A.J."/>
            <person name="Bancroft A.J."/>
            <person name="Nichol S."/>
            <person name="Tracey A."/>
            <person name="Holroyd N."/>
            <person name="Cotton J.A."/>
            <person name="Stanley E.J."/>
            <person name="Zarowiecki M."/>
            <person name="Liu J.Z."/>
            <person name="Huckvale T."/>
            <person name="Cooper P.J."/>
            <person name="Grencis R.K."/>
            <person name="Berriman M."/>
        </authorList>
    </citation>
    <scope>NUCLEOTIDE SEQUENCE [LARGE SCALE GENOMIC DNA]</scope>
</reference>
<dbReference type="OrthoDB" id="7426251at2759"/>